<dbReference type="RefSeq" id="WP_148062219.1">
    <property type="nucleotide sequence ID" value="NZ_VRYZ01000001.1"/>
</dbReference>
<dbReference type="OrthoDB" id="9814204at2"/>
<dbReference type="SUPFAM" id="SSF56601">
    <property type="entry name" value="beta-lactamase/transpeptidase-like"/>
    <property type="match status" value="1"/>
</dbReference>
<dbReference type="Proteomes" id="UP000321933">
    <property type="component" value="Unassembled WGS sequence"/>
</dbReference>
<sequence>MPTTSRRHSTTFALTLVALLLPAVTAIAEPMLVMQDMAPPLDAQAPPGQLRGMLQLRTPDALQLDVQRDDYGFAADRQLALDRLPDIQAAYLQVGGELVPLQRGLQSTAHPHWDLILEPGRIWRDSEGRDHFSLPFALQEKNANCTHNGVIRATLAGEGKPFPARVLIASETCLYFKFNLEGPAEGSFQRTALAGAERIASDHRRHRAARLPTRPLQQLPQPSALSGPGADLSAWGLVDGDSHYVSDCPTRRGPYPHCDNLSLPSYSLAKSLVAGLGLMRLEQRFPGSSEQTIASLVPECASAGHWRQTTLVDTLNMRTGHYHSAAAQADESSARMEEGFFLPLRHIDKLRFACRGWPARGQPGGQFVYHTSDTYLLGTAMTALLQKQHGAKADLYRDLLLPLWRQLDLSPALDTTRRTADTAAQPFAGYGLTLLRDDIARIGQALNRDTLAPQLDRRLLLQALQRDPAARGYHPAEADELYYQHGFWGFDATRLLSCPGQLVIPFLSGYGGINVLLLPDDRIYYYFSDGGQFAFTDALRWLHRQRDLCPTTTSPNPGTSS</sequence>
<name>A0A5C9A0H1_9GAMM</name>
<dbReference type="InterPro" id="IPR012338">
    <property type="entry name" value="Beta-lactam/transpept-like"/>
</dbReference>
<protein>
    <submittedName>
        <fullName evidence="1">Beta-lactamase family protein</fullName>
    </submittedName>
</protein>
<gene>
    <name evidence="1" type="ORF">FVW59_00100</name>
</gene>
<dbReference type="Gene3D" id="3.40.710.10">
    <property type="entry name" value="DD-peptidase/beta-lactamase superfamily"/>
    <property type="match status" value="1"/>
</dbReference>
<proteinExistence type="predicted"/>
<evidence type="ECO:0000313" key="2">
    <source>
        <dbReference type="Proteomes" id="UP000321933"/>
    </source>
</evidence>
<reference evidence="1 2" key="1">
    <citation type="submission" date="2019-08" db="EMBL/GenBank/DDBJ databases">
        <title>Parahaliea maris sp. nov., isolated from the surface seawater.</title>
        <authorList>
            <person name="Liu Y."/>
        </authorList>
    </citation>
    <scope>NUCLEOTIDE SEQUENCE [LARGE SCALE GENOMIC DNA]</scope>
    <source>
        <strain evidence="1 2">S2-26</strain>
    </source>
</reference>
<dbReference type="EMBL" id="VRYZ01000001">
    <property type="protein sequence ID" value="TXS94363.1"/>
    <property type="molecule type" value="Genomic_DNA"/>
</dbReference>
<organism evidence="1 2">
    <name type="scientific">Parahaliea aestuarii</name>
    <dbReference type="NCBI Taxonomy" id="1852021"/>
    <lineage>
        <taxon>Bacteria</taxon>
        <taxon>Pseudomonadati</taxon>
        <taxon>Pseudomonadota</taxon>
        <taxon>Gammaproteobacteria</taxon>
        <taxon>Cellvibrionales</taxon>
        <taxon>Halieaceae</taxon>
        <taxon>Parahaliea</taxon>
    </lineage>
</organism>
<keyword evidence="2" id="KW-1185">Reference proteome</keyword>
<accession>A0A5C9A0H1</accession>
<evidence type="ECO:0000313" key="1">
    <source>
        <dbReference type="EMBL" id="TXS94363.1"/>
    </source>
</evidence>
<dbReference type="AlphaFoldDB" id="A0A5C9A0H1"/>
<comment type="caution">
    <text evidence="1">The sequence shown here is derived from an EMBL/GenBank/DDBJ whole genome shotgun (WGS) entry which is preliminary data.</text>
</comment>